<keyword evidence="1" id="KW-0472">Membrane</keyword>
<name>A0A5C5BAV8_9MICO</name>
<dbReference type="RefSeq" id="WP_139987693.1">
    <property type="nucleotide sequence ID" value="NZ_VENP01000072.1"/>
</dbReference>
<proteinExistence type="predicted"/>
<evidence type="ECO:0000313" key="3">
    <source>
        <dbReference type="Proteomes" id="UP000313849"/>
    </source>
</evidence>
<dbReference type="AlphaFoldDB" id="A0A5C5BAV8"/>
<sequence>MTDPTPAATDPAERAAAETAALAASRRLTRLGWACLLLAALLVPLTVVADVPTALRTFAIGLLVLAAARLATPGRGVIARARWWDVTALVLLAVGIGYLSFGPDLVPLG</sequence>
<protein>
    <recommendedName>
        <fullName evidence="4">DUF3017 domain-containing protein</fullName>
    </recommendedName>
</protein>
<dbReference type="EMBL" id="VENP01000072">
    <property type="protein sequence ID" value="TNU73016.1"/>
    <property type="molecule type" value="Genomic_DNA"/>
</dbReference>
<reference evidence="2 3" key="1">
    <citation type="submission" date="2019-06" db="EMBL/GenBank/DDBJ databases">
        <title>Draft genome sequence of Miniimonas arenae KCTC 19750T isolated from sea sand.</title>
        <authorList>
            <person name="Park S.-J."/>
        </authorList>
    </citation>
    <scope>NUCLEOTIDE SEQUENCE [LARGE SCALE GENOMIC DNA]</scope>
    <source>
        <strain evidence="2 3">KCTC 19750</strain>
    </source>
</reference>
<feature type="transmembrane region" description="Helical" evidence="1">
    <location>
        <begin position="54"/>
        <end position="71"/>
    </location>
</feature>
<accession>A0A5C5BAV8</accession>
<gene>
    <name evidence="2" type="ORF">FH969_13665</name>
</gene>
<evidence type="ECO:0000313" key="2">
    <source>
        <dbReference type="EMBL" id="TNU73016.1"/>
    </source>
</evidence>
<feature type="transmembrane region" description="Helical" evidence="1">
    <location>
        <begin position="83"/>
        <end position="101"/>
    </location>
</feature>
<dbReference type="Proteomes" id="UP000313849">
    <property type="component" value="Unassembled WGS sequence"/>
</dbReference>
<evidence type="ECO:0000256" key="1">
    <source>
        <dbReference type="SAM" id="Phobius"/>
    </source>
</evidence>
<feature type="transmembrane region" description="Helical" evidence="1">
    <location>
        <begin position="31"/>
        <end position="48"/>
    </location>
</feature>
<keyword evidence="1" id="KW-0812">Transmembrane</keyword>
<organism evidence="2 3">
    <name type="scientific">Miniimonas arenae</name>
    <dbReference type="NCBI Taxonomy" id="676201"/>
    <lineage>
        <taxon>Bacteria</taxon>
        <taxon>Bacillati</taxon>
        <taxon>Actinomycetota</taxon>
        <taxon>Actinomycetes</taxon>
        <taxon>Micrococcales</taxon>
        <taxon>Beutenbergiaceae</taxon>
        <taxon>Miniimonas</taxon>
    </lineage>
</organism>
<evidence type="ECO:0008006" key="4">
    <source>
        <dbReference type="Google" id="ProtNLM"/>
    </source>
</evidence>
<keyword evidence="3" id="KW-1185">Reference proteome</keyword>
<comment type="caution">
    <text evidence="2">The sequence shown here is derived from an EMBL/GenBank/DDBJ whole genome shotgun (WGS) entry which is preliminary data.</text>
</comment>
<keyword evidence="1" id="KW-1133">Transmembrane helix</keyword>